<name>A0A2C8ZI82_9MICO</name>
<evidence type="ECO:0000313" key="3">
    <source>
        <dbReference type="Proteomes" id="UP000219440"/>
    </source>
</evidence>
<keyword evidence="3" id="KW-1185">Reference proteome</keyword>
<protein>
    <submittedName>
        <fullName evidence="2">Uncharacterized protein</fullName>
    </submittedName>
</protein>
<evidence type="ECO:0000256" key="1">
    <source>
        <dbReference type="SAM" id="Phobius"/>
    </source>
</evidence>
<dbReference type="EMBL" id="OCST01000003">
    <property type="protein sequence ID" value="SOE64382.1"/>
    <property type="molecule type" value="Genomic_DNA"/>
</dbReference>
<dbReference type="Proteomes" id="UP000219440">
    <property type="component" value="Unassembled WGS sequence"/>
</dbReference>
<keyword evidence="1" id="KW-1133">Transmembrane helix</keyword>
<organism evidence="2 3">
    <name type="scientific">Salinibacterium xinjiangense</name>
    <dbReference type="NCBI Taxonomy" id="386302"/>
    <lineage>
        <taxon>Bacteria</taxon>
        <taxon>Bacillati</taxon>
        <taxon>Actinomycetota</taxon>
        <taxon>Actinomycetes</taxon>
        <taxon>Micrococcales</taxon>
        <taxon>Microbacteriaceae</taxon>
        <taxon>Salinibacterium</taxon>
    </lineage>
</organism>
<feature type="transmembrane region" description="Helical" evidence="1">
    <location>
        <begin position="6"/>
        <end position="24"/>
    </location>
</feature>
<keyword evidence="1" id="KW-0812">Transmembrane</keyword>
<gene>
    <name evidence="2" type="ORF">SAMN06296378_1376</name>
</gene>
<accession>A0A2C8ZI82</accession>
<evidence type="ECO:0000313" key="2">
    <source>
        <dbReference type="EMBL" id="SOE64382.1"/>
    </source>
</evidence>
<reference evidence="2 3" key="1">
    <citation type="submission" date="2017-09" db="EMBL/GenBank/DDBJ databases">
        <authorList>
            <person name="Ehlers B."/>
            <person name="Leendertz F.H."/>
        </authorList>
    </citation>
    <scope>NUCLEOTIDE SEQUENCE [LARGE SCALE GENOMIC DNA]</scope>
    <source>
        <strain evidence="2 3">CGMCC 1.05381</strain>
    </source>
</reference>
<sequence length="36" mass="3995">MNFELIITAALLVAAISGTFVVALRDGYRRMPTRRA</sequence>
<keyword evidence="1" id="KW-0472">Membrane</keyword>
<proteinExistence type="predicted"/>
<dbReference type="AlphaFoldDB" id="A0A2C8ZI82"/>